<dbReference type="KEGG" id="aprc:113870905"/>
<reference evidence="4" key="1">
    <citation type="journal article" date="2019" name="Toxins">
        <title>Detection of Abrin-Like and Prepropulchellin-Like Toxin Genes and Transcripts Using Whole Genome Sequencing and Full-Length Transcript Sequencing of Abrus precatorius.</title>
        <authorList>
            <person name="Hovde B.T."/>
            <person name="Daligault H.E."/>
            <person name="Hanschen E.R."/>
            <person name="Kunde Y.A."/>
            <person name="Johnson M.B."/>
            <person name="Starkenburg S.R."/>
            <person name="Johnson S.L."/>
        </authorList>
    </citation>
    <scope>NUCLEOTIDE SEQUENCE [LARGE SCALE GENOMIC DNA]</scope>
</reference>
<dbReference type="GO" id="GO:0000287">
    <property type="term" value="F:magnesium ion binding"/>
    <property type="evidence" value="ECO:0007669"/>
    <property type="project" value="InterPro"/>
</dbReference>
<evidence type="ECO:0000259" key="3">
    <source>
        <dbReference type="Pfam" id="PF01648"/>
    </source>
</evidence>
<dbReference type="GO" id="GO:0008897">
    <property type="term" value="F:holo-[acyl-carrier-protein] synthase activity"/>
    <property type="evidence" value="ECO:0007669"/>
    <property type="project" value="UniProtKB-EC"/>
</dbReference>
<dbReference type="EC" id="2.7.8.7" evidence="1"/>
<dbReference type="GO" id="GO:0005829">
    <property type="term" value="C:cytosol"/>
    <property type="evidence" value="ECO:0007669"/>
    <property type="project" value="TreeGrafter"/>
</dbReference>
<reference evidence="5" key="2">
    <citation type="submission" date="2025-08" db="UniProtKB">
        <authorList>
            <consortium name="RefSeq"/>
        </authorList>
    </citation>
    <scope>IDENTIFICATION</scope>
    <source>
        <tissue evidence="5">Young leaves</tissue>
    </source>
</reference>
<dbReference type="InterPro" id="IPR037143">
    <property type="entry name" value="4-PPantetheinyl_Trfase_dom_sf"/>
</dbReference>
<evidence type="ECO:0000256" key="1">
    <source>
        <dbReference type="ARBA" id="ARBA00013172"/>
    </source>
</evidence>
<dbReference type="GeneID" id="113870905"/>
<feature type="domain" description="4'-phosphopantetheinyl transferase" evidence="3">
    <location>
        <begin position="144"/>
        <end position="256"/>
    </location>
</feature>
<protein>
    <recommendedName>
        <fullName evidence="1">holo-[acyl-carrier-protein] synthase</fullName>
        <ecNumber evidence="1">2.7.8.7</ecNumber>
    </recommendedName>
</protein>
<sequence length="293" mass="33581">MMNMNCFGRNLITASSSLPLVQIAAQKEAHFWYVLPNEVKSTNLLNRYLEILSPCEKENVFHMRGEQLTKRALLTRVLVRTTLARYQMNCQINPKSLKFRTNNYGKPEEWVDLLYTDDWSPPPLHFNISHTSSLIAYGVTVGSPIGIDVEEKQRALKNDILTFARRYLSPQEIEMPTHIADHELQRQEFIKLWTLKINEAYVKAQGKGFSASPFKIFTVQLRDHMEGGIHIPPHMISKNLSSNWQFVLLELAGSHYAVVCIGKDRINTGKGSIPINLTIRKTIPFVEDECILQ</sequence>
<evidence type="ECO:0000313" key="4">
    <source>
        <dbReference type="Proteomes" id="UP000694853"/>
    </source>
</evidence>
<dbReference type="Gene3D" id="3.90.470.20">
    <property type="entry name" value="4'-phosphopantetheinyl transferase domain"/>
    <property type="match status" value="2"/>
</dbReference>
<dbReference type="FunFam" id="3.90.470.20:FF:000010">
    <property type="entry name" value="L-aminoadipate-semialdehyde dehydrogenase-phosphopantetheinyl transferase"/>
    <property type="match status" value="1"/>
</dbReference>
<dbReference type="Pfam" id="PF01648">
    <property type="entry name" value="ACPS"/>
    <property type="match status" value="1"/>
</dbReference>
<dbReference type="InterPro" id="IPR008278">
    <property type="entry name" value="4-PPantetheinyl_Trfase_dom"/>
</dbReference>
<dbReference type="PANTHER" id="PTHR12215">
    <property type="entry name" value="PHOSPHOPANTETHEINE TRANSFERASE"/>
    <property type="match status" value="1"/>
</dbReference>
<proteinExistence type="predicted"/>
<dbReference type="Proteomes" id="UP000694853">
    <property type="component" value="Unplaced"/>
</dbReference>
<gene>
    <name evidence="5" type="primary">LOC113870905</name>
</gene>
<organism evidence="4 5">
    <name type="scientific">Abrus precatorius</name>
    <name type="common">Indian licorice</name>
    <name type="synonym">Glycine abrus</name>
    <dbReference type="NCBI Taxonomy" id="3816"/>
    <lineage>
        <taxon>Eukaryota</taxon>
        <taxon>Viridiplantae</taxon>
        <taxon>Streptophyta</taxon>
        <taxon>Embryophyta</taxon>
        <taxon>Tracheophyta</taxon>
        <taxon>Spermatophyta</taxon>
        <taxon>Magnoliopsida</taxon>
        <taxon>eudicotyledons</taxon>
        <taxon>Gunneridae</taxon>
        <taxon>Pentapetalae</taxon>
        <taxon>rosids</taxon>
        <taxon>fabids</taxon>
        <taxon>Fabales</taxon>
        <taxon>Fabaceae</taxon>
        <taxon>Papilionoideae</taxon>
        <taxon>50 kb inversion clade</taxon>
        <taxon>NPAAA clade</taxon>
        <taxon>indigoferoid/millettioid clade</taxon>
        <taxon>Abreae</taxon>
        <taxon>Abrus</taxon>
    </lineage>
</organism>
<dbReference type="RefSeq" id="XP_027363249.1">
    <property type="nucleotide sequence ID" value="XM_027507448.1"/>
</dbReference>
<dbReference type="AlphaFoldDB" id="A0A8B8M861"/>
<dbReference type="PANTHER" id="PTHR12215:SF15">
    <property type="entry name" value="4'-PHOSPHOPANTETHEINYL TRANSFERASE SUPERFAMILY-RELATED"/>
    <property type="match status" value="1"/>
</dbReference>
<dbReference type="SUPFAM" id="SSF56214">
    <property type="entry name" value="4'-phosphopantetheinyl transferase"/>
    <property type="match status" value="2"/>
</dbReference>
<dbReference type="OrthoDB" id="26719at2759"/>
<evidence type="ECO:0000313" key="5">
    <source>
        <dbReference type="RefSeq" id="XP_027363249.1"/>
    </source>
</evidence>
<name>A0A8B8M861_ABRPR</name>
<keyword evidence="4" id="KW-1185">Reference proteome</keyword>
<evidence type="ECO:0000256" key="2">
    <source>
        <dbReference type="ARBA" id="ARBA00022679"/>
    </source>
</evidence>
<dbReference type="InterPro" id="IPR050559">
    <property type="entry name" value="P-Pant_transferase_sf"/>
</dbReference>
<accession>A0A8B8M861</accession>
<dbReference type="GO" id="GO:0019878">
    <property type="term" value="P:lysine biosynthetic process via aminoadipic acid"/>
    <property type="evidence" value="ECO:0007669"/>
    <property type="project" value="TreeGrafter"/>
</dbReference>
<keyword evidence="2" id="KW-0808">Transferase</keyword>